<name>A0ABN0ZKV2_9ACTN</name>
<proteinExistence type="predicted"/>
<protein>
    <submittedName>
        <fullName evidence="2">Uncharacterized protein</fullName>
    </submittedName>
</protein>
<dbReference type="RefSeq" id="WP_346093860.1">
    <property type="nucleotide sequence ID" value="NZ_BAAABY010000009.1"/>
</dbReference>
<reference evidence="2 3" key="1">
    <citation type="journal article" date="2019" name="Int. J. Syst. Evol. Microbiol.">
        <title>The Global Catalogue of Microorganisms (GCM) 10K type strain sequencing project: providing services to taxonomists for standard genome sequencing and annotation.</title>
        <authorList>
            <consortium name="The Broad Institute Genomics Platform"/>
            <consortium name="The Broad Institute Genome Sequencing Center for Infectious Disease"/>
            <person name="Wu L."/>
            <person name="Ma J."/>
        </authorList>
    </citation>
    <scope>NUCLEOTIDE SEQUENCE [LARGE SCALE GENOMIC DNA]</scope>
    <source>
        <strain evidence="2 3">JCM 4805</strain>
    </source>
</reference>
<gene>
    <name evidence="2" type="ORF">GCM10010361_14280</name>
</gene>
<evidence type="ECO:0000313" key="2">
    <source>
        <dbReference type="EMBL" id="GAA0451338.1"/>
    </source>
</evidence>
<dbReference type="EMBL" id="BAAABY010000009">
    <property type="protein sequence ID" value="GAA0451338.1"/>
    <property type="molecule type" value="Genomic_DNA"/>
</dbReference>
<evidence type="ECO:0000256" key="1">
    <source>
        <dbReference type="SAM" id="MobiDB-lite"/>
    </source>
</evidence>
<comment type="caution">
    <text evidence="2">The sequence shown here is derived from an EMBL/GenBank/DDBJ whole genome shotgun (WGS) entry which is preliminary data.</text>
</comment>
<organism evidence="2 3">
    <name type="scientific">Streptomyces olivaceiscleroticus</name>
    <dbReference type="NCBI Taxonomy" id="68245"/>
    <lineage>
        <taxon>Bacteria</taxon>
        <taxon>Bacillati</taxon>
        <taxon>Actinomycetota</taxon>
        <taxon>Actinomycetes</taxon>
        <taxon>Kitasatosporales</taxon>
        <taxon>Streptomycetaceae</taxon>
        <taxon>Streptomyces</taxon>
    </lineage>
</organism>
<feature type="compositionally biased region" description="Low complexity" evidence="1">
    <location>
        <begin position="140"/>
        <end position="152"/>
    </location>
</feature>
<evidence type="ECO:0000313" key="3">
    <source>
        <dbReference type="Proteomes" id="UP001500909"/>
    </source>
</evidence>
<feature type="compositionally biased region" description="Polar residues" evidence="1">
    <location>
        <begin position="115"/>
        <end position="124"/>
    </location>
</feature>
<keyword evidence="3" id="KW-1185">Reference proteome</keyword>
<sequence>MPLEAVVRLRLWDRYHAEARRLSDVLAEDVLTSLVEAMLAPGLRSEALPLIDDLEEDDARCLALAAAVTSPPSADLVKRSLARGFTDAVIAPLAALEPACLEEIAVQLGVDQPTADLSNESNEACSPGVRAPSPGRPRARNPAAPATPPTTAEEGVHQEGCEVSGATSRCTRAPSGP</sequence>
<feature type="region of interest" description="Disordered" evidence="1">
    <location>
        <begin position="115"/>
        <end position="177"/>
    </location>
</feature>
<accession>A0ABN0ZKV2</accession>
<dbReference type="Proteomes" id="UP001500909">
    <property type="component" value="Unassembled WGS sequence"/>
</dbReference>